<dbReference type="AlphaFoldDB" id="A0A1I3NE71"/>
<keyword evidence="1" id="KW-0472">Membrane</keyword>
<sequence length="80" mass="8735">MTDDERARRGRVGSVTSAGVRVLTDLLILTLWVVFLALFFLAFAWPRWAFYALLLGGVGVYVSLTAGWWQATAAGKAASE</sequence>
<evidence type="ECO:0000313" key="4">
    <source>
        <dbReference type="Proteomes" id="UP000182829"/>
    </source>
</evidence>
<name>A0A1I3NE71_9EURY</name>
<gene>
    <name evidence="3" type="ORF">SAMN05443661_11350</name>
</gene>
<feature type="domain" description="DUF8119" evidence="2">
    <location>
        <begin position="8"/>
        <end position="73"/>
    </location>
</feature>
<protein>
    <recommendedName>
        <fullName evidence="2">DUF8119 domain-containing protein</fullName>
    </recommendedName>
</protein>
<dbReference type="OrthoDB" id="202765at2157"/>
<dbReference type="Pfam" id="PF26436">
    <property type="entry name" value="DUF8119"/>
    <property type="match status" value="1"/>
</dbReference>
<organism evidence="3 4">
    <name type="scientific">Natronobacterium gregoryi</name>
    <dbReference type="NCBI Taxonomy" id="44930"/>
    <lineage>
        <taxon>Archaea</taxon>
        <taxon>Methanobacteriati</taxon>
        <taxon>Methanobacteriota</taxon>
        <taxon>Stenosarchaea group</taxon>
        <taxon>Halobacteria</taxon>
        <taxon>Halobacteriales</taxon>
        <taxon>Natrialbaceae</taxon>
        <taxon>Natronobacterium</taxon>
    </lineage>
</organism>
<evidence type="ECO:0000313" key="3">
    <source>
        <dbReference type="EMBL" id="SFJ07240.1"/>
    </source>
</evidence>
<evidence type="ECO:0000256" key="1">
    <source>
        <dbReference type="SAM" id="Phobius"/>
    </source>
</evidence>
<dbReference type="RefSeq" id="WP_005578036.1">
    <property type="nucleotide sequence ID" value="NZ_FORO01000013.1"/>
</dbReference>
<dbReference type="InterPro" id="IPR058432">
    <property type="entry name" value="DUF8119"/>
</dbReference>
<accession>A0A1I3NE71</accession>
<keyword evidence="1" id="KW-1133">Transmembrane helix</keyword>
<dbReference type="Proteomes" id="UP000182829">
    <property type="component" value="Unassembled WGS sequence"/>
</dbReference>
<dbReference type="EMBL" id="FORO01000013">
    <property type="protein sequence ID" value="SFJ07240.1"/>
    <property type="molecule type" value="Genomic_DNA"/>
</dbReference>
<reference evidence="3 4" key="1">
    <citation type="submission" date="2016-10" db="EMBL/GenBank/DDBJ databases">
        <authorList>
            <person name="de Groot N.N."/>
        </authorList>
    </citation>
    <scope>NUCLEOTIDE SEQUENCE [LARGE SCALE GENOMIC DNA]</scope>
    <source>
        <strain evidence="3 4">SP2</strain>
    </source>
</reference>
<evidence type="ECO:0000259" key="2">
    <source>
        <dbReference type="Pfam" id="PF26436"/>
    </source>
</evidence>
<dbReference type="GeneID" id="14209568"/>
<feature type="transmembrane region" description="Helical" evidence="1">
    <location>
        <begin position="48"/>
        <end position="69"/>
    </location>
</feature>
<feature type="transmembrane region" description="Helical" evidence="1">
    <location>
        <begin position="20"/>
        <end position="42"/>
    </location>
</feature>
<keyword evidence="1" id="KW-0812">Transmembrane</keyword>
<proteinExistence type="predicted"/>